<dbReference type="GO" id="GO:0000155">
    <property type="term" value="F:phosphorelay sensor kinase activity"/>
    <property type="evidence" value="ECO:0007669"/>
    <property type="project" value="InterPro"/>
</dbReference>
<evidence type="ECO:0000256" key="8">
    <source>
        <dbReference type="ARBA" id="ARBA00022969"/>
    </source>
</evidence>
<keyword evidence="7" id="KW-0067">ATP-binding</keyword>
<sequence>MDEVEREKKEQRTIRSTFHIDHLPNPFKIAYLPEQVQDWIAGRGFDFVSVCSYSGEIIYLTPSVKNVLSYASSELIGEKALDYFAPKDRETIEQNFICNTKKVQNFSVAVRNLTDKFIWVDVAIASIYVSEISDIVFITLVKDITDKKESEELLIRSEKMSVAGQLAAGVAHEIRNPLTSLKGFIQLLQAGVEQKEQFYQIMIDEIEKIDTISSELLFIGKPITDKRELEKLSKMINEIVTLLNTQAKRYHITITTSVPKNISLLCDRTQIKQVLINLVKNAIEAMPNGGNISIDATTNEDWCYVSIIDQGTGIPEYLIHKINEPFFTTKPDGTGLGLMISNKIIENHQGKLSIESTELEGSTFTIQLPCFNNQKKVSDSQAY</sequence>
<dbReference type="RefSeq" id="WP_113866492.1">
    <property type="nucleotide sequence ID" value="NZ_BAABQN010000001.1"/>
</dbReference>
<dbReference type="Proteomes" id="UP000252254">
    <property type="component" value="Unassembled WGS sequence"/>
</dbReference>
<dbReference type="Gene3D" id="1.10.287.130">
    <property type="match status" value="1"/>
</dbReference>
<dbReference type="GO" id="GO:0030435">
    <property type="term" value="P:sporulation resulting in formation of a cellular spore"/>
    <property type="evidence" value="ECO:0007669"/>
    <property type="project" value="UniProtKB-KW"/>
</dbReference>
<comment type="caution">
    <text evidence="13">The sequence shown here is derived from an EMBL/GenBank/DDBJ whole genome shotgun (WGS) entry which is preliminary data.</text>
</comment>
<dbReference type="PROSITE" id="PS50109">
    <property type="entry name" value="HIS_KIN"/>
    <property type="match status" value="1"/>
</dbReference>
<dbReference type="SMART" id="SM00387">
    <property type="entry name" value="HATPase_c"/>
    <property type="match status" value="1"/>
</dbReference>
<dbReference type="InterPro" id="IPR003594">
    <property type="entry name" value="HATPase_dom"/>
</dbReference>
<evidence type="ECO:0000313" key="14">
    <source>
        <dbReference type="Proteomes" id="UP000252254"/>
    </source>
</evidence>
<evidence type="ECO:0000256" key="5">
    <source>
        <dbReference type="ARBA" id="ARBA00022741"/>
    </source>
</evidence>
<organism evidence="13 14">
    <name type="scientific">Paraliobacillus ryukyuensis</name>
    <dbReference type="NCBI Taxonomy" id="200904"/>
    <lineage>
        <taxon>Bacteria</taxon>
        <taxon>Bacillati</taxon>
        <taxon>Bacillota</taxon>
        <taxon>Bacilli</taxon>
        <taxon>Bacillales</taxon>
        <taxon>Bacillaceae</taxon>
        <taxon>Paraliobacillus</taxon>
    </lineage>
</organism>
<dbReference type="InterPro" id="IPR035965">
    <property type="entry name" value="PAS-like_dom_sf"/>
</dbReference>
<keyword evidence="6 13" id="KW-0418">Kinase</keyword>
<dbReference type="OrthoDB" id="9815750at2"/>
<dbReference type="InterPro" id="IPR005467">
    <property type="entry name" value="His_kinase_dom"/>
</dbReference>
<keyword evidence="4" id="KW-0808">Transferase</keyword>
<protein>
    <recommendedName>
        <fullName evidence="2">histidine kinase</fullName>
        <ecNumber evidence="2">2.7.13.3</ecNumber>
    </recommendedName>
</protein>
<dbReference type="SMART" id="SM00388">
    <property type="entry name" value="HisKA"/>
    <property type="match status" value="1"/>
</dbReference>
<dbReference type="SUPFAM" id="SSF55874">
    <property type="entry name" value="ATPase domain of HSP90 chaperone/DNA topoisomerase II/histidine kinase"/>
    <property type="match status" value="1"/>
</dbReference>
<keyword evidence="8" id="KW-0749">Sporulation</keyword>
<proteinExistence type="predicted"/>
<dbReference type="PRINTS" id="PR00344">
    <property type="entry name" value="BCTRLSENSOR"/>
</dbReference>
<dbReference type="PANTHER" id="PTHR43065:SF34">
    <property type="entry name" value="SPORULATION KINASE A"/>
    <property type="match status" value="1"/>
</dbReference>
<dbReference type="InterPro" id="IPR000014">
    <property type="entry name" value="PAS"/>
</dbReference>
<evidence type="ECO:0000259" key="10">
    <source>
        <dbReference type="PROSITE" id="PS50109"/>
    </source>
</evidence>
<feature type="domain" description="PAS" evidence="11">
    <location>
        <begin position="54"/>
        <end position="94"/>
    </location>
</feature>
<name>A0A366EIZ8_9BACI</name>
<evidence type="ECO:0000259" key="12">
    <source>
        <dbReference type="PROSITE" id="PS50113"/>
    </source>
</evidence>
<comment type="catalytic activity">
    <reaction evidence="1">
        <text>ATP + protein L-histidine = ADP + protein N-phospho-L-histidine.</text>
        <dbReference type="EC" id="2.7.13.3"/>
    </reaction>
</comment>
<dbReference type="Gene3D" id="3.30.450.20">
    <property type="entry name" value="PAS domain"/>
    <property type="match status" value="1"/>
</dbReference>
<dbReference type="Pfam" id="PF00512">
    <property type="entry name" value="HisKA"/>
    <property type="match status" value="1"/>
</dbReference>
<keyword evidence="14" id="KW-1185">Reference proteome</keyword>
<evidence type="ECO:0000259" key="11">
    <source>
        <dbReference type="PROSITE" id="PS50112"/>
    </source>
</evidence>
<dbReference type="PANTHER" id="PTHR43065">
    <property type="entry name" value="SENSOR HISTIDINE KINASE"/>
    <property type="match status" value="1"/>
</dbReference>
<dbReference type="InterPro" id="IPR004358">
    <property type="entry name" value="Sig_transdc_His_kin-like_C"/>
</dbReference>
<dbReference type="AlphaFoldDB" id="A0A366EIZ8"/>
<dbReference type="SUPFAM" id="SSF47384">
    <property type="entry name" value="Homodimeric domain of signal transducing histidine kinase"/>
    <property type="match status" value="1"/>
</dbReference>
<dbReference type="Pfam" id="PF13426">
    <property type="entry name" value="PAS_9"/>
    <property type="match status" value="1"/>
</dbReference>
<dbReference type="FunFam" id="1.10.287.130:FF:000040">
    <property type="entry name" value="PAS domain-containing sensor histidine kinase"/>
    <property type="match status" value="1"/>
</dbReference>
<evidence type="ECO:0000256" key="2">
    <source>
        <dbReference type="ARBA" id="ARBA00012438"/>
    </source>
</evidence>
<evidence type="ECO:0000256" key="3">
    <source>
        <dbReference type="ARBA" id="ARBA00022553"/>
    </source>
</evidence>
<accession>A0A366EIZ8</accession>
<dbReference type="InterPro" id="IPR036097">
    <property type="entry name" value="HisK_dim/P_sf"/>
</dbReference>
<evidence type="ECO:0000256" key="6">
    <source>
        <dbReference type="ARBA" id="ARBA00022777"/>
    </source>
</evidence>
<dbReference type="EC" id="2.7.13.3" evidence="2"/>
<dbReference type="CDD" id="cd00082">
    <property type="entry name" value="HisKA"/>
    <property type="match status" value="1"/>
</dbReference>
<dbReference type="STRING" id="200904.GCA_900168775_01668"/>
<dbReference type="CDD" id="cd00130">
    <property type="entry name" value="PAS"/>
    <property type="match status" value="1"/>
</dbReference>
<evidence type="ECO:0000256" key="9">
    <source>
        <dbReference type="ARBA" id="ARBA00023012"/>
    </source>
</evidence>
<gene>
    <name evidence="13" type="ORF">DES48_101443</name>
</gene>
<keyword evidence="9" id="KW-0902">Two-component regulatory system</keyword>
<evidence type="ECO:0000313" key="13">
    <source>
        <dbReference type="EMBL" id="RBP01700.1"/>
    </source>
</evidence>
<evidence type="ECO:0000256" key="1">
    <source>
        <dbReference type="ARBA" id="ARBA00000085"/>
    </source>
</evidence>
<keyword evidence="5" id="KW-0547">Nucleotide-binding</keyword>
<feature type="domain" description="Histidine kinase" evidence="10">
    <location>
        <begin position="169"/>
        <end position="372"/>
    </location>
</feature>
<dbReference type="NCBIfam" id="TIGR00229">
    <property type="entry name" value="sensory_box"/>
    <property type="match status" value="1"/>
</dbReference>
<dbReference type="PROSITE" id="PS50113">
    <property type="entry name" value="PAC"/>
    <property type="match status" value="1"/>
</dbReference>
<feature type="domain" description="PAC" evidence="12">
    <location>
        <begin position="104"/>
        <end position="156"/>
    </location>
</feature>
<evidence type="ECO:0000256" key="4">
    <source>
        <dbReference type="ARBA" id="ARBA00022679"/>
    </source>
</evidence>
<dbReference type="InterPro" id="IPR036890">
    <property type="entry name" value="HATPase_C_sf"/>
</dbReference>
<dbReference type="Pfam" id="PF02518">
    <property type="entry name" value="HATPase_c"/>
    <property type="match status" value="1"/>
</dbReference>
<dbReference type="SUPFAM" id="SSF55785">
    <property type="entry name" value="PYP-like sensor domain (PAS domain)"/>
    <property type="match status" value="1"/>
</dbReference>
<dbReference type="Gene3D" id="3.30.565.10">
    <property type="entry name" value="Histidine kinase-like ATPase, C-terminal domain"/>
    <property type="match status" value="1"/>
</dbReference>
<evidence type="ECO:0000256" key="7">
    <source>
        <dbReference type="ARBA" id="ARBA00022840"/>
    </source>
</evidence>
<dbReference type="PROSITE" id="PS50112">
    <property type="entry name" value="PAS"/>
    <property type="match status" value="1"/>
</dbReference>
<keyword evidence="3" id="KW-0597">Phosphoprotein</keyword>
<dbReference type="CDD" id="cd00075">
    <property type="entry name" value="HATPase"/>
    <property type="match status" value="1"/>
</dbReference>
<dbReference type="InterPro" id="IPR003661">
    <property type="entry name" value="HisK_dim/P_dom"/>
</dbReference>
<dbReference type="EMBL" id="QNRI01000001">
    <property type="protein sequence ID" value="RBP01700.1"/>
    <property type="molecule type" value="Genomic_DNA"/>
</dbReference>
<dbReference type="InterPro" id="IPR000700">
    <property type="entry name" value="PAS-assoc_C"/>
</dbReference>
<reference evidence="13 14" key="1">
    <citation type="submission" date="2018-06" db="EMBL/GenBank/DDBJ databases">
        <title>Genomic Encyclopedia of Type Strains, Phase IV (KMG-IV): sequencing the most valuable type-strain genomes for metagenomic binning, comparative biology and taxonomic classification.</title>
        <authorList>
            <person name="Goeker M."/>
        </authorList>
    </citation>
    <scope>NUCLEOTIDE SEQUENCE [LARGE SCALE GENOMIC DNA]</scope>
    <source>
        <strain evidence="13 14">DSM 15140</strain>
    </source>
</reference>
<dbReference type="GO" id="GO:0005524">
    <property type="term" value="F:ATP binding"/>
    <property type="evidence" value="ECO:0007669"/>
    <property type="project" value="UniProtKB-KW"/>
</dbReference>